<feature type="repeat" description="TPR" evidence="3">
    <location>
        <begin position="59"/>
        <end position="92"/>
    </location>
</feature>
<dbReference type="Pfam" id="PF13432">
    <property type="entry name" value="TPR_16"/>
    <property type="match status" value="1"/>
</dbReference>
<feature type="signal peptide" evidence="5">
    <location>
        <begin position="1"/>
        <end position="18"/>
    </location>
</feature>
<dbReference type="InterPro" id="IPR050498">
    <property type="entry name" value="Ycf3"/>
</dbReference>
<feature type="repeat" description="TPR" evidence="3">
    <location>
        <begin position="309"/>
        <end position="342"/>
    </location>
</feature>
<feature type="coiled-coil region" evidence="4">
    <location>
        <begin position="58"/>
        <end position="85"/>
    </location>
</feature>
<dbReference type="PROSITE" id="PS50005">
    <property type="entry name" value="TPR"/>
    <property type="match status" value="7"/>
</dbReference>
<dbReference type="NCBIfam" id="NF047558">
    <property type="entry name" value="TPR_END_plus"/>
    <property type="match status" value="1"/>
</dbReference>
<feature type="repeat" description="TPR" evidence="3">
    <location>
        <begin position="203"/>
        <end position="236"/>
    </location>
</feature>
<dbReference type="PANTHER" id="PTHR44858:SF1">
    <property type="entry name" value="UDP-N-ACETYLGLUCOSAMINE--PEPTIDE N-ACETYLGLUCOSAMINYLTRANSFERASE SPINDLY-RELATED"/>
    <property type="match status" value="1"/>
</dbReference>
<dbReference type="EMBL" id="CP139558">
    <property type="protein sequence ID" value="WPU94622.1"/>
    <property type="molecule type" value="Genomic_DNA"/>
</dbReference>
<evidence type="ECO:0000256" key="1">
    <source>
        <dbReference type="ARBA" id="ARBA00022737"/>
    </source>
</evidence>
<dbReference type="InterPro" id="IPR011990">
    <property type="entry name" value="TPR-like_helical_dom_sf"/>
</dbReference>
<dbReference type="RefSeq" id="WP_321563739.1">
    <property type="nucleotide sequence ID" value="NZ_CP139558.1"/>
</dbReference>
<evidence type="ECO:0000256" key="5">
    <source>
        <dbReference type="SAM" id="SignalP"/>
    </source>
</evidence>
<dbReference type="Gene3D" id="1.25.40.10">
    <property type="entry name" value="Tetratricopeptide repeat domain"/>
    <property type="match status" value="5"/>
</dbReference>
<feature type="repeat" description="TPR" evidence="3">
    <location>
        <begin position="165"/>
        <end position="198"/>
    </location>
</feature>
<accession>A0ABZ0TN86</accession>
<evidence type="ECO:0000256" key="3">
    <source>
        <dbReference type="PROSITE-ProRule" id="PRU00339"/>
    </source>
</evidence>
<evidence type="ECO:0000313" key="6">
    <source>
        <dbReference type="EMBL" id="WPU94622.1"/>
    </source>
</evidence>
<keyword evidence="5" id="KW-0732">Signal</keyword>
<evidence type="ECO:0000256" key="2">
    <source>
        <dbReference type="ARBA" id="ARBA00022803"/>
    </source>
</evidence>
<evidence type="ECO:0000313" key="7">
    <source>
        <dbReference type="Proteomes" id="UP001324380"/>
    </source>
</evidence>
<feature type="repeat" description="TPR" evidence="3">
    <location>
        <begin position="275"/>
        <end position="308"/>
    </location>
</feature>
<reference evidence="6 7" key="1">
    <citation type="submission" date="2023-11" db="EMBL/GenBank/DDBJ databases">
        <title>Analysis of the Genomes of Mucilaginibacter gossypii cycad 4 and M. sabulilitoris SNA2: microbes with the potential for plant growth promotion.</title>
        <authorList>
            <person name="Hirsch A.M."/>
            <person name="Humm E."/>
            <person name="Rubbi M."/>
            <person name="Del Vecchio G."/>
            <person name="Ha S.M."/>
            <person name="Pellegrini M."/>
            <person name="Gunsalus R.P."/>
        </authorList>
    </citation>
    <scope>NUCLEOTIDE SEQUENCE [LARGE SCALE GENOMIC DNA]</scope>
    <source>
        <strain evidence="6 7">SNA2</strain>
    </source>
</reference>
<keyword evidence="4" id="KW-0175">Coiled coil</keyword>
<feature type="repeat" description="TPR" evidence="3">
    <location>
        <begin position="131"/>
        <end position="164"/>
    </location>
</feature>
<gene>
    <name evidence="6" type="ORF">SNE25_03690</name>
</gene>
<keyword evidence="2 3" id="KW-0802">TPR repeat</keyword>
<dbReference type="Pfam" id="PF13414">
    <property type="entry name" value="TPR_11"/>
    <property type="match status" value="1"/>
</dbReference>
<sequence length="512" mass="58735">MKRLLSALLLFALSNTFAQTKTDYQKNGDSLYKNKDYNGAIDAYTKGIGANQKNKVILAILYDKRAQAEIELEQYQKAIDDETAAISANPNNKDAYWNRGIAYGNSKAYQLAINDYTKAMVFYKGDNENLSTLYDNRGINERRLKQYQKAIDDHTQAITLNSKNGDAYWHRGIAYNNNHQYQQAIDDYTTAMFYNQEDVEDLATLYKNRAVNKQLLKQYKEAINDFNTALQLNPKNGDVYWDRGLTYQYNSDYQLAINDFNSAISYYQDDKNSKATLYNNMAVNAMALHQAQKALDYVSKAVEENPQNGYFYWILGSIYSQMGECKKAIEELTKAMGFYKDNKRILASLHSESATNLYILNQNQQVIDECNTAIALYPNNANPYFTRGKVYLKRIVDKEKAMQDFNKVIALDTTKATVSYIFSQFYIGNTDLAMQKLQEQVLKTVSADDVLNHYYNIACMFSIMNKPDEANIYLKKAVESGYFKQFAANDEDFDNIRKTPDYIALMADGNSK</sequence>
<keyword evidence="7" id="KW-1185">Reference proteome</keyword>
<proteinExistence type="predicted"/>
<dbReference type="PANTHER" id="PTHR44858">
    <property type="entry name" value="TETRATRICOPEPTIDE REPEAT PROTEIN 6"/>
    <property type="match status" value="1"/>
</dbReference>
<keyword evidence="1" id="KW-0677">Repeat</keyword>
<feature type="chain" id="PRO_5047431599" evidence="5">
    <location>
        <begin position="19"/>
        <end position="512"/>
    </location>
</feature>
<name>A0ABZ0TN86_9SPHI</name>
<dbReference type="Pfam" id="PF13181">
    <property type="entry name" value="TPR_8"/>
    <property type="match status" value="2"/>
</dbReference>
<evidence type="ECO:0000256" key="4">
    <source>
        <dbReference type="SAM" id="Coils"/>
    </source>
</evidence>
<dbReference type="SMART" id="SM00028">
    <property type="entry name" value="TPR"/>
    <property type="match status" value="12"/>
</dbReference>
<organism evidence="6 7">
    <name type="scientific">Mucilaginibacter sabulilitoris</name>
    <dbReference type="NCBI Taxonomy" id="1173583"/>
    <lineage>
        <taxon>Bacteria</taxon>
        <taxon>Pseudomonadati</taxon>
        <taxon>Bacteroidota</taxon>
        <taxon>Sphingobacteriia</taxon>
        <taxon>Sphingobacteriales</taxon>
        <taxon>Sphingobacteriaceae</taxon>
        <taxon>Mucilaginibacter</taxon>
    </lineage>
</organism>
<protein>
    <submittedName>
        <fullName evidence="6">Tetratricopeptide repeat protein</fullName>
    </submittedName>
</protein>
<dbReference type="InterPro" id="IPR019734">
    <property type="entry name" value="TPR_rpt"/>
</dbReference>
<dbReference type="Proteomes" id="UP001324380">
    <property type="component" value="Chromosome"/>
</dbReference>
<feature type="repeat" description="TPR" evidence="3">
    <location>
        <begin position="237"/>
        <end position="270"/>
    </location>
</feature>
<dbReference type="SUPFAM" id="SSF48452">
    <property type="entry name" value="TPR-like"/>
    <property type="match status" value="2"/>
</dbReference>